<name>A0A1I3RH33_9ACTN</name>
<reference evidence="1 2" key="1">
    <citation type="submission" date="2016-10" db="EMBL/GenBank/DDBJ databases">
        <authorList>
            <person name="de Groot N.N."/>
        </authorList>
    </citation>
    <scope>NUCLEOTIDE SEQUENCE [LARGE SCALE GENOMIC DNA]</scope>
    <source>
        <strain evidence="1 2">CGMCC 1.11156</strain>
    </source>
</reference>
<keyword evidence="2" id="KW-1185">Reference proteome</keyword>
<dbReference type="EMBL" id="FOQG01000032">
    <property type="protein sequence ID" value="SFJ45578.1"/>
    <property type="molecule type" value="Genomic_DNA"/>
</dbReference>
<proteinExistence type="predicted"/>
<evidence type="ECO:0000313" key="1">
    <source>
        <dbReference type="EMBL" id="SFJ45578.1"/>
    </source>
</evidence>
<gene>
    <name evidence="1" type="ORF">SAMN05216561_13224</name>
</gene>
<dbReference type="Proteomes" id="UP000198649">
    <property type="component" value="Unassembled WGS sequence"/>
</dbReference>
<sequence length="99" mass="11133">MGRRGGRRRRRLGRDVHGPAWLDVAHCCTNIAIRHGTDTAQSFADADAYVVRTGREPQPFFEVMDVVGFLPPPGRRSFVTDAGELARLESWLRSRVTLL</sequence>
<dbReference type="STRING" id="1005945.SAMN05216561_13224"/>
<protein>
    <submittedName>
        <fullName evidence="1">Uncharacterized protein</fullName>
    </submittedName>
</protein>
<evidence type="ECO:0000313" key="2">
    <source>
        <dbReference type="Proteomes" id="UP000198649"/>
    </source>
</evidence>
<accession>A0A1I3RH33</accession>
<organism evidence="1 2">
    <name type="scientific">Nocardioides psychrotolerans</name>
    <dbReference type="NCBI Taxonomy" id="1005945"/>
    <lineage>
        <taxon>Bacteria</taxon>
        <taxon>Bacillati</taxon>
        <taxon>Actinomycetota</taxon>
        <taxon>Actinomycetes</taxon>
        <taxon>Propionibacteriales</taxon>
        <taxon>Nocardioidaceae</taxon>
        <taxon>Nocardioides</taxon>
    </lineage>
</organism>
<dbReference type="AlphaFoldDB" id="A0A1I3RH33"/>